<dbReference type="InterPro" id="IPR023902">
    <property type="entry name" value="Sporulation_SdpA"/>
</dbReference>
<accession>W4QI94</accession>
<evidence type="ECO:0000313" key="1">
    <source>
        <dbReference type="EMBL" id="GAE31363.1"/>
    </source>
</evidence>
<proteinExistence type="predicted"/>
<dbReference type="Pfam" id="PF17418">
    <property type="entry name" value="SdpA"/>
    <property type="match status" value="1"/>
</dbReference>
<sequence>MNVITLGKCMVVLSLITFGFLFSSIYKALPPNVVEIPIIDNLNMTSWFPQGWGFYSKDPTEGRINVYDENGYSSDLSWPNSSSTNLFGLKKEGRADGIEAGMLFGLVPEEHWIECNGSLENCLQENEENVVAITNTSPRESLCGKKILTREEYTPWLWSSYDPEMPLFYVEVDIECLAE</sequence>
<name>W4QI94_9BACI</name>
<dbReference type="NCBIfam" id="TIGR04034">
    <property type="entry name" value="export_SdpA"/>
    <property type="match status" value="1"/>
</dbReference>
<dbReference type="STRING" id="1236971.JCM9152_2826"/>
<dbReference type="AlphaFoldDB" id="W4QI94"/>
<organism evidence="1 2">
    <name type="scientific">Halalkalibacter hemicellulosilyticusJCM 9152</name>
    <dbReference type="NCBI Taxonomy" id="1236971"/>
    <lineage>
        <taxon>Bacteria</taxon>
        <taxon>Bacillati</taxon>
        <taxon>Bacillota</taxon>
        <taxon>Bacilli</taxon>
        <taxon>Bacillales</taxon>
        <taxon>Bacillaceae</taxon>
        <taxon>Halalkalibacter</taxon>
    </lineage>
</organism>
<dbReference type="Proteomes" id="UP000018895">
    <property type="component" value="Unassembled WGS sequence"/>
</dbReference>
<gene>
    <name evidence="1" type="ORF">JCM9152_2826</name>
</gene>
<protein>
    <recommendedName>
        <fullName evidence="3">SdpA family antimicrobial peptide system protein</fullName>
    </recommendedName>
</protein>
<keyword evidence="2" id="KW-1185">Reference proteome</keyword>
<reference evidence="1" key="1">
    <citation type="journal article" date="2014" name="Genome Announc.">
        <title>Draft Genome Sequences of Three Alkaliphilic Bacillus Strains, Bacillus wakoensis JCM 9140T, Bacillus akibai JCM 9157T, and Bacillus hemicellulosilyticus JCM 9152T.</title>
        <authorList>
            <person name="Yuki M."/>
            <person name="Oshima K."/>
            <person name="Suda W."/>
            <person name="Oshida Y."/>
            <person name="Kitamura K."/>
            <person name="Iida T."/>
            <person name="Hattori M."/>
            <person name="Ohkuma M."/>
        </authorList>
    </citation>
    <scope>NUCLEOTIDE SEQUENCE [LARGE SCALE GENOMIC DNA]</scope>
    <source>
        <strain evidence="1">JCM 9152</strain>
    </source>
</reference>
<comment type="caution">
    <text evidence="1">The sequence shown here is derived from an EMBL/GenBank/DDBJ whole genome shotgun (WGS) entry which is preliminary data.</text>
</comment>
<evidence type="ECO:0008006" key="3">
    <source>
        <dbReference type="Google" id="ProtNLM"/>
    </source>
</evidence>
<dbReference type="EMBL" id="BAUU01000019">
    <property type="protein sequence ID" value="GAE31363.1"/>
    <property type="molecule type" value="Genomic_DNA"/>
</dbReference>
<evidence type="ECO:0000313" key="2">
    <source>
        <dbReference type="Proteomes" id="UP000018895"/>
    </source>
</evidence>